<evidence type="ECO:0000313" key="2">
    <source>
        <dbReference type="EMBL" id="GGP16133.1"/>
    </source>
</evidence>
<dbReference type="Pfam" id="PF13160">
    <property type="entry name" value="DUF3995"/>
    <property type="match status" value="1"/>
</dbReference>
<sequence>MKYKRSLDFLGYAAFIWSVLFGLIHVYWAFGGILLFDGQSMKIGSLLFFINIAAIILSVLAAILAFAFVQAWGKKIPSWMLLSAAGTACGVLGIRGSVGIWQTFQLSINDIPLILLIFEPLFVAGGILYGALAVVYRLSQQRNIKV</sequence>
<accession>A0ABQ2P299</accession>
<dbReference type="RefSeq" id="WP_188737720.1">
    <property type="nucleotide sequence ID" value="NZ_BMLW01000018.1"/>
</dbReference>
<feature type="transmembrane region" description="Helical" evidence="1">
    <location>
        <begin position="12"/>
        <end position="36"/>
    </location>
</feature>
<feature type="transmembrane region" description="Helical" evidence="1">
    <location>
        <begin position="81"/>
        <end position="101"/>
    </location>
</feature>
<reference evidence="3" key="1">
    <citation type="journal article" date="2019" name="Int. J. Syst. Evol. Microbiol.">
        <title>The Global Catalogue of Microorganisms (GCM) 10K type strain sequencing project: providing services to taxonomists for standard genome sequencing and annotation.</title>
        <authorList>
            <consortium name="The Broad Institute Genomics Platform"/>
            <consortium name="The Broad Institute Genome Sequencing Center for Infectious Disease"/>
            <person name="Wu L."/>
            <person name="Ma J."/>
        </authorList>
    </citation>
    <scope>NUCLEOTIDE SEQUENCE [LARGE SCALE GENOMIC DNA]</scope>
    <source>
        <strain evidence="3">CGMCC 1.7693</strain>
    </source>
</reference>
<proteinExistence type="predicted"/>
<feature type="transmembrane region" description="Helical" evidence="1">
    <location>
        <begin position="48"/>
        <end position="69"/>
    </location>
</feature>
<dbReference type="InterPro" id="IPR025058">
    <property type="entry name" value="DUF3995"/>
</dbReference>
<keyword evidence="1" id="KW-0472">Membrane</keyword>
<keyword evidence="1" id="KW-1133">Transmembrane helix</keyword>
<evidence type="ECO:0000313" key="3">
    <source>
        <dbReference type="Proteomes" id="UP000641206"/>
    </source>
</evidence>
<dbReference type="Proteomes" id="UP000641206">
    <property type="component" value="Unassembled WGS sequence"/>
</dbReference>
<organism evidence="2 3">
    <name type="scientific">Oceanobacillus neutriphilus</name>
    <dbReference type="NCBI Taxonomy" id="531815"/>
    <lineage>
        <taxon>Bacteria</taxon>
        <taxon>Bacillati</taxon>
        <taxon>Bacillota</taxon>
        <taxon>Bacilli</taxon>
        <taxon>Bacillales</taxon>
        <taxon>Bacillaceae</taxon>
        <taxon>Oceanobacillus</taxon>
    </lineage>
</organism>
<keyword evidence="1" id="KW-0812">Transmembrane</keyword>
<name>A0ABQ2P299_9BACI</name>
<keyword evidence="3" id="KW-1185">Reference proteome</keyword>
<comment type="caution">
    <text evidence="2">The sequence shown here is derived from an EMBL/GenBank/DDBJ whole genome shotgun (WGS) entry which is preliminary data.</text>
</comment>
<dbReference type="EMBL" id="BMLW01000018">
    <property type="protein sequence ID" value="GGP16133.1"/>
    <property type="molecule type" value="Genomic_DNA"/>
</dbReference>
<gene>
    <name evidence="2" type="ORF">GCM10011346_46890</name>
</gene>
<feature type="transmembrane region" description="Helical" evidence="1">
    <location>
        <begin position="113"/>
        <end position="136"/>
    </location>
</feature>
<protein>
    <recommendedName>
        <fullName evidence="4">DUF3995 domain-containing protein</fullName>
    </recommendedName>
</protein>
<evidence type="ECO:0008006" key="4">
    <source>
        <dbReference type="Google" id="ProtNLM"/>
    </source>
</evidence>
<evidence type="ECO:0000256" key="1">
    <source>
        <dbReference type="SAM" id="Phobius"/>
    </source>
</evidence>